<evidence type="ECO:0000313" key="11">
    <source>
        <dbReference type="EMBL" id="RXZ62304.1"/>
    </source>
</evidence>
<sequence>MARKIVITSGKGGVGKTTLAANLGIRLALAGERVIVCDTDFGLNNIDVVCGVEGLIQYDLVDAIEGRCRPKQALVRHPQYANLFILASNKSEPDKYVSPQAVRLILDNLSPRFDYILIDCPAGIEGGFHRAVASAEEAIVVTTPHISSLRDADKVISVLKSYKLKSVELVINMVRGDMIIDGEILTPKEISDILKIPLIGIVPQDDGVFLGERVAGGDAQKAFKLLAGNIARGQRRIFNVTYKYHGFFGSIRRSLKKSL</sequence>
<dbReference type="EMBL" id="SDOZ01000002">
    <property type="protein sequence ID" value="RXZ62304.1"/>
    <property type="molecule type" value="Genomic_DNA"/>
</dbReference>
<dbReference type="GO" id="GO:0005524">
    <property type="term" value="F:ATP binding"/>
    <property type="evidence" value="ECO:0007669"/>
    <property type="project" value="UniProtKB-KW"/>
</dbReference>
<dbReference type="SUPFAM" id="SSF52540">
    <property type="entry name" value="P-loop containing nucleoside triphosphate hydrolases"/>
    <property type="match status" value="1"/>
</dbReference>
<keyword evidence="3" id="KW-0132">Cell division</keyword>
<dbReference type="GO" id="GO:0016887">
    <property type="term" value="F:ATP hydrolysis activity"/>
    <property type="evidence" value="ECO:0007669"/>
    <property type="project" value="InterPro"/>
</dbReference>
<evidence type="ECO:0000256" key="5">
    <source>
        <dbReference type="ARBA" id="ARBA00022840"/>
    </source>
</evidence>
<reference evidence="11 12" key="1">
    <citation type="journal article" date="2019" name="Gut">
        <title>Antibiotics-induced monodominance of a novel gut bacterial order.</title>
        <authorList>
            <person name="Hildebrand F."/>
            <person name="Moitinho-Silva L."/>
            <person name="Blasche S."/>
            <person name="Jahn M.T."/>
            <person name="Gossmann T.I."/>
            <person name="Heuerta-Cepas J."/>
            <person name="Hercog R."/>
            <person name="Luetge M."/>
            <person name="Bahram M."/>
            <person name="Pryszlak A."/>
            <person name="Alves R.J."/>
            <person name="Waszak S.M."/>
            <person name="Zhu A."/>
            <person name="Ye L."/>
            <person name="Costea P.I."/>
            <person name="Aalvink S."/>
            <person name="Belzer C."/>
            <person name="Forslund S.K."/>
            <person name="Sunagawa S."/>
            <person name="Hentschel U."/>
            <person name="Merten C."/>
            <person name="Patil K.R."/>
            <person name="Benes V."/>
            <person name="Bork P."/>
        </authorList>
    </citation>
    <scope>NUCLEOTIDE SEQUENCE [LARGE SCALE GENOMIC DNA]</scope>
    <source>
        <strain evidence="11 12">HDS1380</strain>
    </source>
</reference>
<keyword evidence="6" id="KW-0717">Septation</keyword>
<accession>A0A4Q2KCI3</accession>
<comment type="function">
    <text evidence="8">ATPase required for the correct placement of the division site. Cell division inhibitors MinC and MinD act in concert to form an inhibitor capable of blocking formation of the polar Z ring septums. Rapidly oscillates between the poles of the cell to destabilize FtsZ filaments that have formed before they mature into polar Z rings.</text>
</comment>
<dbReference type="RefSeq" id="WP_129225884.1">
    <property type="nucleotide sequence ID" value="NZ_SDOZ01000002.1"/>
</dbReference>
<dbReference type="Gene3D" id="3.40.50.300">
    <property type="entry name" value="P-loop containing nucleotide triphosphate hydrolases"/>
    <property type="match status" value="1"/>
</dbReference>
<evidence type="ECO:0000256" key="8">
    <source>
        <dbReference type="ARBA" id="ARBA00025436"/>
    </source>
</evidence>
<evidence type="ECO:0000256" key="7">
    <source>
        <dbReference type="ARBA" id="ARBA00023306"/>
    </source>
</evidence>
<evidence type="ECO:0000256" key="9">
    <source>
        <dbReference type="ARBA" id="ARBA00032845"/>
    </source>
</evidence>
<dbReference type="OrthoDB" id="9773088at2"/>
<dbReference type="InterPro" id="IPR027417">
    <property type="entry name" value="P-loop_NTPase"/>
</dbReference>
<keyword evidence="7" id="KW-0131">Cell cycle</keyword>
<keyword evidence="5 10" id="KW-0067">ATP-binding</keyword>
<evidence type="ECO:0000256" key="3">
    <source>
        <dbReference type="ARBA" id="ARBA00022618"/>
    </source>
</evidence>
<dbReference type="GO" id="GO:0051782">
    <property type="term" value="P:negative regulation of cell division"/>
    <property type="evidence" value="ECO:0007669"/>
    <property type="project" value="TreeGrafter"/>
</dbReference>
<dbReference type="GO" id="GO:0000917">
    <property type="term" value="P:division septum assembly"/>
    <property type="evidence" value="ECO:0007669"/>
    <property type="project" value="UniProtKB-KW"/>
</dbReference>
<dbReference type="InterPro" id="IPR025501">
    <property type="entry name" value="MinD_FleN"/>
</dbReference>
<feature type="binding site" evidence="10">
    <location>
        <begin position="11"/>
        <end position="18"/>
    </location>
    <ligand>
        <name>ATP</name>
        <dbReference type="ChEBI" id="CHEBI:30616"/>
    </ligand>
</feature>
<dbReference type="PANTHER" id="PTHR43384">
    <property type="entry name" value="SEPTUM SITE-DETERMINING PROTEIN MIND HOMOLOG, CHLOROPLASTIC-RELATED"/>
    <property type="match status" value="1"/>
</dbReference>
<dbReference type="GO" id="GO:0009898">
    <property type="term" value="C:cytoplasmic side of plasma membrane"/>
    <property type="evidence" value="ECO:0007669"/>
    <property type="project" value="TreeGrafter"/>
</dbReference>
<proteinExistence type="inferred from homology"/>
<evidence type="ECO:0000256" key="2">
    <source>
        <dbReference type="ARBA" id="ARBA00016887"/>
    </source>
</evidence>
<dbReference type="Pfam" id="PF10609">
    <property type="entry name" value="ParA"/>
    <property type="match status" value="1"/>
</dbReference>
<dbReference type="NCBIfam" id="TIGR01968">
    <property type="entry name" value="minD_bact"/>
    <property type="match status" value="1"/>
</dbReference>
<name>A0A4Q2KCI3_9FIRM</name>
<gene>
    <name evidence="11" type="primary">minD</name>
    <name evidence="11" type="ORF">ESZ91_07885</name>
</gene>
<organism evidence="11 12">
    <name type="scientific">Candidatus Borkfalkia ceftriaxoniphila</name>
    <dbReference type="NCBI Taxonomy" id="2508949"/>
    <lineage>
        <taxon>Bacteria</taxon>
        <taxon>Bacillati</taxon>
        <taxon>Bacillota</taxon>
        <taxon>Clostridia</taxon>
        <taxon>Christensenellales</taxon>
        <taxon>Christensenellaceae</taxon>
        <taxon>Candidatus Borkfalkia</taxon>
    </lineage>
</organism>
<evidence type="ECO:0000256" key="1">
    <source>
        <dbReference type="ARBA" id="ARBA00010257"/>
    </source>
</evidence>
<dbReference type="GO" id="GO:0005829">
    <property type="term" value="C:cytosol"/>
    <property type="evidence" value="ECO:0007669"/>
    <property type="project" value="TreeGrafter"/>
</dbReference>
<dbReference type="InterPro" id="IPR010223">
    <property type="entry name" value="MinD"/>
</dbReference>
<evidence type="ECO:0000313" key="12">
    <source>
        <dbReference type="Proteomes" id="UP000291269"/>
    </source>
</evidence>
<comment type="similarity">
    <text evidence="1">Belongs to the ParA family. MinD subfamily.</text>
</comment>
<evidence type="ECO:0000256" key="4">
    <source>
        <dbReference type="ARBA" id="ARBA00022741"/>
    </source>
</evidence>
<comment type="caution">
    <text evidence="11">The sequence shown here is derived from an EMBL/GenBank/DDBJ whole genome shotgun (WGS) entry which is preliminary data.</text>
</comment>
<keyword evidence="12" id="KW-1185">Reference proteome</keyword>
<dbReference type="InterPro" id="IPR033756">
    <property type="entry name" value="YlxH/NBP35"/>
</dbReference>
<dbReference type="PANTHER" id="PTHR43384:SF6">
    <property type="entry name" value="SEPTUM SITE-DETERMINING PROTEIN MIND HOMOLOG, CHLOROPLASTIC"/>
    <property type="match status" value="1"/>
</dbReference>
<dbReference type="InterPro" id="IPR050625">
    <property type="entry name" value="ParA/MinD_ATPase"/>
</dbReference>
<protein>
    <recommendedName>
        <fullName evidence="2">Septum site-determining protein MinD</fullName>
    </recommendedName>
    <alternativeName>
        <fullName evidence="9">Cell division inhibitor MinD</fullName>
    </alternativeName>
</protein>
<evidence type="ECO:0000256" key="6">
    <source>
        <dbReference type="ARBA" id="ARBA00023210"/>
    </source>
</evidence>
<dbReference type="Proteomes" id="UP000291269">
    <property type="component" value="Unassembled WGS sequence"/>
</dbReference>
<dbReference type="PIRSF" id="PIRSF003092">
    <property type="entry name" value="MinD"/>
    <property type="match status" value="1"/>
</dbReference>
<evidence type="ECO:0000256" key="10">
    <source>
        <dbReference type="PIRSR" id="PIRSR003092-1"/>
    </source>
</evidence>
<dbReference type="AlphaFoldDB" id="A0A4Q2KCI3"/>
<keyword evidence="4 10" id="KW-0547">Nucleotide-binding</keyword>